<feature type="region of interest" description="Disordered" evidence="3">
    <location>
        <begin position="1"/>
        <end position="32"/>
    </location>
</feature>
<evidence type="ECO:0000256" key="2">
    <source>
        <dbReference type="ARBA" id="ARBA00023242"/>
    </source>
</evidence>
<dbReference type="OrthoDB" id="416217at2759"/>
<dbReference type="SUPFAM" id="SSF57701">
    <property type="entry name" value="Zn2/Cys6 DNA-binding domain"/>
    <property type="match status" value="1"/>
</dbReference>
<dbReference type="CDD" id="cd00067">
    <property type="entry name" value="GAL4"/>
    <property type="match status" value="1"/>
</dbReference>
<feature type="domain" description="Zn(2)-C6 fungal-type" evidence="4">
    <location>
        <begin position="59"/>
        <end position="87"/>
    </location>
</feature>
<dbReference type="InterPro" id="IPR021858">
    <property type="entry name" value="Fun_TF"/>
</dbReference>
<sequence length="494" mass="56137">MKKAAYRVRFASDSKYQRSKADPSPPQTCSVVARRSPLACSSLSPTRDNKESRSKSKLGCKECKIRRVKCDETFPVCIRCQRRGSVCLSATPPVQWQAEMPWMVERPVLEPWVGFVNPNKRLLQYWLEKTSRMMALNPDDNPLSFPLIEHLLSTPSLLHAVQSISAGQENFFCQSSLELCLAERGLAMQSLQLEMKDPNNIKPSSLLTVFLLGISWTWTEDHPTSYGKEHILGAKALLEKMLVDEQKREDPLVQFILGWYIYWDMSCAFVAEPGDVSPLNILNISSSLQSMRSSYHPMIGFSAELLYLVACLGRHCRQVMQSGVRDLTLEGIFEEQLKNWKPDGDDKDLVYLSNAYRNHGLIMLYEICGEPTHNQHLGASLDDDLNASTDDPGHIIHALALESLQEMFQTPVDVPCFCYHSIPLLTAGSELRREDSQLRTEVINRFKALFSTTRLAINMWAISLLQDTWELRDIGIHVSWLDSLVSQDWTFTFA</sequence>
<dbReference type="Proteomes" id="UP000717696">
    <property type="component" value="Unassembled WGS sequence"/>
</dbReference>
<dbReference type="GO" id="GO:0045944">
    <property type="term" value="P:positive regulation of transcription by RNA polymerase II"/>
    <property type="evidence" value="ECO:0007669"/>
    <property type="project" value="TreeGrafter"/>
</dbReference>
<dbReference type="PROSITE" id="PS50048">
    <property type="entry name" value="ZN2_CY6_FUNGAL_2"/>
    <property type="match status" value="1"/>
</dbReference>
<comment type="subcellular location">
    <subcellularLocation>
        <location evidence="1">Nucleus</location>
    </subcellularLocation>
</comment>
<dbReference type="InterPro" id="IPR001138">
    <property type="entry name" value="Zn2Cys6_DnaBD"/>
</dbReference>
<evidence type="ECO:0000256" key="1">
    <source>
        <dbReference type="ARBA" id="ARBA00004123"/>
    </source>
</evidence>
<dbReference type="GO" id="GO:0000976">
    <property type="term" value="F:transcription cis-regulatory region binding"/>
    <property type="evidence" value="ECO:0007669"/>
    <property type="project" value="TreeGrafter"/>
</dbReference>
<reference evidence="5" key="1">
    <citation type="journal article" date="2021" name="Nat. Commun.">
        <title>Genetic determinants of endophytism in the Arabidopsis root mycobiome.</title>
        <authorList>
            <person name="Mesny F."/>
            <person name="Miyauchi S."/>
            <person name="Thiergart T."/>
            <person name="Pickel B."/>
            <person name="Atanasova L."/>
            <person name="Karlsson M."/>
            <person name="Huettel B."/>
            <person name="Barry K.W."/>
            <person name="Haridas S."/>
            <person name="Chen C."/>
            <person name="Bauer D."/>
            <person name="Andreopoulos W."/>
            <person name="Pangilinan J."/>
            <person name="LaButti K."/>
            <person name="Riley R."/>
            <person name="Lipzen A."/>
            <person name="Clum A."/>
            <person name="Drula E."/>
            <person name="Henrissat B."/>
            <person name="Kohler A."/>
            <person name="Grigoriev I.V."/>
            <person name="Martin F.M."/>
            <person name="Hacquard S."/>
        </authorList>
    </citation>
    <scope>NUCLEOTIDE SEQUENCE</scope>
    <source>
        <strain evidence="5">MPI-CAGE-AT-0021</strain>
    </source>
</reference>
<dbReference type="SMART" id="SM00066">
    <property type="entry name" value="GAL4"/>
    <property type="match status" value="1"/>
</dbReference>
<protein>
    <submittedName>
        <fullName evidence="5">Fungal-specific transcription factor domain-containing protein</fullName>
    </submittedName>
</protein>
<dbReference type="EMBL" id="JAGMUU010000002">
    <property type="protein sequence ID" value="KAH7159432.1"/>
    <property type="molecule type" value="Genomic_DNA"/>
</dbReference>
<comment type="caution">
    <text evidence="5">The sequence shown here is derived from an EMBL/GenBank/DDBJ whole genome shotgun (WGS) entry which is preliminary data.</text>
</comment>
<gene>
    <name evidence="5" type="ORF">B0J13DRAFT_539023</name>
</gene>
<evidence type="ECO:0000259" key="4">
    <source>
        <dbReference type="PROSITE" id="PS50048"/>
    </source>
</evidence>
<evidence type="ECO:0000256" key="3">
    <source>
        <dbReference type="SAM" id="MobiDB-lite"/>
    </source>
</evidence>
<dbReference type="PANTHER" id="PTHR37534">
    <property type="entry name" value="TRANSCRIPTIONAL ACTIVATOR PROTEIN UGA3"/>
    <property type="match status" value="1"/>
</dbReference>
<dbReference type="Pfam" id="PF00172">
    <property type="entry name" value="Zn_clus"/>
    <property type="match status" value="1"/>
</dbReference>
<name>A0A9P9FCW6_9HYPO</name>
<dbReference type="GO" id="GO:0005634">
    <property type="term" value="C:nucleus"/>
    <property type="evidence" value="ECO:0007669"/>
    <property type="project" value="UniProtKB-SubCell"/>
</dbReference>
<dbReference type="GO" id="GO:0000981">
    <property type="term" value="F:DNA-binding transcription factor activity, RNA polymerase II-specific"/>
    <property type="evidence" value="ECO:0007669"/>
    <property type="project" value="InterPro"/>
</dbReference>
<dbReference type="Pfam" id="PF11951">
    <property type="entry name" value="Fungal_trans_2"/>
    <property type="match status" value="1"/>
</dbReference>
<proteinExistence type="predicted"/>
<evidence type="ECO:0000313" key="6">
    <source>
        <dbReference type="Proteomes" id="UP000717696"/>
    </source>
</evidence>
<dbReference type="Gene3D" id="4.10.240.10">
    <property type="entry name" value="Zn(2)-C6 fungal-type DNA-binding domain"/>
    <property type="match status" value="1"/>
</dbReference>
<keyword evidence="6" id="KW-1185">Reference proteome</keyword>
<dbReference type="InterPro" id="IPR036864">
    <property type="entry name" value="Zn2-C6_fun-type_DNA-bd_sf"/>
</dbReference>
<organism evidence="5 6">
    <name type="scientific">Dactylonectria estremocensis</name>
    <dbReference type="NCBI Taxonomy" id="1079267"/>
    <lineage>
        <taxon>Eukaryota</taxon>
        <taxon>Fungi</taxon>
        <taxon>Dikarya</taxon>
        <taxon>Ascomycota</taxon>
        <taxon>Pezizomycotina</taxon>
        <taxon>Sordariomycetes</taxon>
        <taxon>Hypocreomycetidae</taxon>
        <taxon>Hypocreales</taxon>
        <taxon>Nectriaceae</taxon>
        <taxon>Dactylonectria</taxon>
    </lineage>
</organism>
<keyword evidence="2" id="KW-0539">Nucleus</keyword>
<evidence type="ECO:0000313" key="5">
    <source>
        <dbReference type="EMBL" id="KAH7159432.1"/>
    </source>
</evidence>
<feature type="compositionally biased region" description="Basic and acidic residues" evidence="3">
    <location>
        <begin position="10"/>
        <end position="21"/>
    </location>
</feature>
<accession>A0A9P9FCW6</accession>
<dbReference type="PANTHER" id="PTHR37534:SF7">
    <property type="entry name" value="TRANSCRIPTIONAL ACTIVATOR PROTEIN UGA3"/>
    <property type="match status" value="1"/>
</dbReference>
<dbReference type="GO" id="GO:0008270">
    <property type="term" value="F:zinc ion binding"/>
    <property type="evidence" value="ECO:0007669"/>
    <property type="project" value="InterPro"/>
</dbReference>
<dbReference type="AlphaFoldDB" id="A0A9P9FCW6"/>
<dbReference type="PROSITE" id="PS00463">
    <property type="entry name" value="ZN2_CY6_FUNGAL_1"/>
    <property type="match status" value="1"/>
</dbReference>